<accession>A0ABW5BEI6</accession>
<dbReference type="SUPFAM" id="SSF53756">
    <property type="entry name" value="UDP-Glycosyltransferase/glycogen phosphorylase"/>
    <property type="match status" value="1"/>
</dbReference>
<organism evidence="2 3">
    <name type="scientific">Shivajiella indica</name>
    <dbReference type="NCBI Taxonomy" id="872115"/>
    <lineage>
        <taxon>Bacteria</taxon>
        <taxon>Pseudomonadati</taxon>
        <taxon>Bacteroidota</taxon>
        <taxon>Cytophagia</taxon>
        <taxon>Cytophagales</taxon>
        <taxon>Cyclobacteriaceae</taxon>
        <taxon>Shivajiella</taxon>
    </lineage>
</organism>
<keyword evidence="2" id="KW-0328">Glycosyltransferase</keyword>
<proteinExistence type="predicted"/>
<dbReference type="Gene3D" id="3.40.50.2000">
    <property type="entry name" value="Glycogen Phosphorylase B"/>
    <property type="match status" value="2"/>
</dbReference>
<sequence length="360" mass="41546">MKILKLHEHKTNPGGIVSLQNDLKSFYTQSNNRYFYFRTGKIVNHPVLSNPLVRFIDLAFSYLLYPFYLLYLRPDVIEINSSLVKKSFYRDRVYLKLTKIFSRKSKTILFNHGWNDDFKNQLCGQNNSVLKDFYNAFDKIILLANYFKLELGEIGVDTSKIRIITTGINYKDFENLNVKKKFSNRLLFLSRVEPEKGIYQFLEAIPTLLKFNKDFIFDIAGDGEALESVKNHEISKNFKDHIVFHGYVLGKEKIDLFKNAAIYIFPSYHGEGCPVSVLEAMAAGLPVIYTEVGALKELLKDGENGILIPPQDSKSLIEAVIQLHNGPDLRIKMGNTNKEIAEKEFDLKKIFTELEQIYKL</sequence>
<comment type="caution">
    <text evidence="2">The sequence shown here is derived from an EMBL/GenBank/DDBJ whole genome shotgun (WGS) entry which is preliminary data.</text>
</comment>
<evidence type="ECO:0000259" key="1">
    <source>
        <dbReference type="Pfam" id="PF00534"/>
    </source>
</evidence>
<reference evidence="3" key="1">
    <citation type="journal article" date="2019" name="Int. J. Syst. Evol. Microbiol.">
        <title>The Global Catalogue of Microorganisms (GCM) 10K type strain sequencing project: providing services to taxonomists for standard genome sequencing and annotation.</title>
        <authorList>
            <consortium name="The Broad Institute Genomics Platform"/>
            <consortium name="The Broad Institute Genome Sequencing Center for Infectious Disease"/>
            <person name="Wu L."/>
            <person name="Ma J."/>
        </authorList>
    </citation>
    <scope>NUCLEOTIDE SEQUENCE [LARGE SCALE GENOMIC DNA]</scope>
    <source>
        <strain evidence="3">KCTC 19812</strain>
    </source>
</reference>
<dbReference type="Pfam" id="PF00534">
    <property type="entry name" value="Glycos_transf_1"/>
    <property type="match status" value="1"/>
</dbReference>
<evidence type="ECO:0000313" key="2">
    <source>
        <dbReference type="EMBL" id="MFD2203305.1"/>
    </source>
</evidence>
<keyword evidence="2" id="KW-0808">Transferase</keyword>
<dbReference type="EC" id="2.4.-.-" evidence="2"/>
<dbReference type="RefSeq" id="WP_380805518.1">
    <property type="nucleotide sequence ID" value="NZ_JBHUIV010000025.1"/>
</dbReference>
<gene>
    <name evidence="2" type="ORF">ACFSKV_17130</name>
</gene>
<keyword evidence="3" id="KW-1185">Reference proteome</keyword>
<dbReference type="Proteomes" id="UP001597414">
    <property type="component" value="Unassembled WGS sequence"/>
</dbReference>
<dbReference type="InterPro" id="IPR001296">
    <property type="entry name" value="Glyco_trans_1"/>
</dbReference>
<dbReference type="PANTHER" id="PTHR12526">
    <property type="entry name" value="GLYCOSYLTRANSFERASE"/>
    <property type="match status" value="1"/>
</dbReference>
<protein>
    <submittedName>
        <fullName evidence="2">Glycosyltransferase family 4 protein</fullName>
        <ecNumber evidence="2">2.4.-.-</ecNumber>
    </submittedName>
</protein>
<feature type="domain" description="Glycosyl transferase family 1" evidence="1">
    <location>
        <begin position="179"/>
        <end position="338"/>
    </location>
</feature>
<dbReference type="EMBL" id="JBHUIV010000025">
    <property type="protein sequence ID" value="MFD2203305.1"/>
    <property type="molecule type" value="Genomic_DNA"/>
</dbReference>
<name>A0ABW5BEI6_9BACT</name>
<dbReference type="CDD" id="cd03801">
    <property type="entry name" value="GT4_PimA-like"/>
    <property type="match status" value="1"/>
</dbReference>
<evidence type="ECO:0000313" key="3">
    <source>
        <dbReference type="Proteomes" id="UP001597414"/>
    </source>
</evidence>
<dbReference type="GO" id="GO:0016757">
    <property type="term" value="F:glycosyltransferase activity"/>
    <property type="evidence" value="ECO:0007669"/>
    <property type="project" value="UniProtKB-KW"/>
</dbReference>